<dbReference type="InterPro" id="IPR006710">
    <property type="entry name" value="Glyco_hydro_43"/>
</dbReference>
<dbReference type="InterPro" id="IPR050727">
    <property type="entry name" value="GH43_arabinanases"/>
</dbReference>
<feature type="binding site" evidence="7">
    <location>
        <position position="63"/>
    </location>
    <ligand>
        <name>substrate</name>
    </ligand>
</feature>
<dbReference type="RefSeq" id="WP_198732502.1">
    <property type="nucleotide sequence ID" value="NZ_JAEINH010000002.1"/>
</dbReference>
<dbReference type="Proteomes" id="UP000602087">
    <property type="component" value="Unassembled WGS sequence"/>
</dbReference>
<dbReference type="GO" id="GO:0046558">
    <property type="term" value="F:arabinan endo-1,5-alpha-L-arabinosidase activity"/>
    <property type="evidence" value="ECO:0007669"/>
    <property type="project" value="InterPro"/>
</dbReference>
<evidence type="ECO:0000256" key="9">
    <source>
        <dbReference type="SAM" id="SignalP"/>
    </source>
</evidence>
<keyword evidence="9" id="KW-0732">Signal</keyword>
<evidence type="ECO:0000256" key="4">
    <source>
        <dbReference type="ARBA" id="ARBA00023295"/>
    </source>
</evidence>
<name>A0A934M8U8_9MICO</name>
<dbReference type="AlphaFoldDB" id="A0A934M8U8"/>
<dbReference type="CDD" id="cd08998">
    <property type="entry name" value="GH43_Arb43a-like"/>
    <property type="match status" value="1"/>
</dbReference>
<evidence type="ECO:0000256" key="1">
    <source>
        <dbReference type="ARBA" id="ARBA00004834"/>
    </source>
</evidence>
<dbReference type="SUPFAM" id="SSF75005">
    <property type="entry name" value="Arabinanase/levansucrase/invertase"/>
    <property type="match status" value="1"/>
</dbReference>
<feature type="binding site" evidence="7">
    <location>
        <begin position="215"/>
        <end position="217"/>
    </location>
    <ligand>
        <name>substrate</name>
    </ligand>
</feature>
<evidence type="ECO:0000313" key="10">
    <source>
        <dbReference type="EMBL" id="MBI9113935.1"/>
    </source>
</evidence>
<evidence type="ECO:0000256" key="3">
    <source>
        <dbReference type="ARBA" id="ARBA00022801"/>
    </source>
</evidence>
<feature type="active site" description="Proton acceptor" evidence="6">
    <location>
        <position position="63"/>
    </location>
</feature>
<gene>
    <name evidence="10" type="ORF">JAV76_02760</name>
</gene>
<evidence type="ECO:0000256" key="6">
    <source>
        <dbReference type="PIRSR" id="PIRSR026534-1"/>
    </source>
</evidence>
<evidence type="ECO:0000256" key="8">
    <source>
        <dbReference type="PIRSR" id="PIRSR606710-2"/>
    </source>
</evidence>
<feature type="binding site" evidence="7">
    <location>
        <begin position="195"/>
        <end position="198"/>
    </location>
    <ligand>
        <name>substrate</name>
    </ligand>
</feature>
<feature type="signal peptide" evidence="9">
    <location>
        <begin position="1"/>
        <end position="41"/>
    </location>
</feature>
<evidence type="ECO:0000256" key="7">
    <source>
        <dbReference type="PIRSR" id="PIRSR026534-2"/>
    </source>
</evidence>
<feature type="active site" description="Proton donor" evidence="6">
    <location>
        <position position="260"/>
    </location>
</feature>
<sequence>MPRPSTTRSALRGASPRPSRRAVSVLALTALLAGCAGGTDADDADVGPAATALEVGGDVRTHDPALVVDGQGTDDESDDVWYVYSTGDGRVGLGAPQVRRSTDAGATWEYVGEVWTPADEPYWAREAVQGVDNFWAPEVYEHDGTYYLYFSASTFGSNTSVIGLYTSPTLDPDDPDYRWEDQGEVWRSDGSSPYNAIDPGIVEDADGTPWMAFGSFWDGLFMVELEWPSGKPVGSTPEEPAGTAEPVHLADRGFGDNAIEAPYVLERDGWYYLLFSRDSCCKGTDSTYNMAVGRSESVTGPYVDADGVPLLEDGGTSLLATDGAMIGPGGQSVSAGRLAFHFYDEALGGDFRLAVRELAWTDDGWPVARTATELAAAAED</sequence>
<comment type="similarity">
    <text evidence="2 5">Belongs to the glycosyl hydrolase 43 family.</text>
</comment>
<feature type="binding site" evidence="7">
    <location>
        <position position="156"/>
    </location>
    <ligand>
        <name>substrate</name>
    </ligand>
</feature>
<feature type="chain" id="PRO_5038014463" evidence="9">
    <location>
        <begin position="42"/>
        <end position="380"/>
    </location>
</feature>
<dbReference type="Gene3D" id="2.115.10.20">
    <property type="entry name" value="Glycosyl hydrolase domain, family 43"/>
    <property type="match status" value="1"/>
</dbReference>
<comment type="caution">
    <text evidence="10">The sequence shown here is derived from an EMBL/GenBank/DDBJ whole genome shotgun (WGS) entry which is preliminary data.</text>
</comment>
<keyword evidence="11" id="KW-1185">Reference proteome</keyword>
<dbReference type="PANTHER" id="PTHR43301">
    <property type="entry name" value="ARABINAN ENDO-1,5-ALPHA-L-ARABINOSIDASE"/>
    <property type="match status" value="1"/>
</dbReference>
<dbReference type="EMBL" id="JAEINH010000002">
    <property type="protein sequence ID" value="MBI9113935.1"/>
    <property type="molecule type" value="Genomic_DNA"/>
</dbReference>
<accession>A0A934M8U8</accession>
<organism evidence="10 11">
    <name type="scientific">Sanguibacter suaedae</name>
    <dbReference type="NCBI Taxonomy" id="2795737"/>
    <lineage>
        <taxon>Bacteria</taxon>
        <taxon>Bacillati</taxon>
        <taxon>Actinomycetota</taxon>
        <taxon>Actinomycetes</taxon>
        <taxon>Micrococcales</taxon>
        <taxon>Sanguibacteraceae</taxon>
        <taxon>Sanguibacter</taxon>
    </lineage>
</organism>
<dbReference type="PANTHER" id="PTHR43301:SF3">
    <property type="entry name" value="ARABINAN ENDO-1,5-ALPHA-L-ARABINOSIDASE A-RELATED"/>
    <property type="match status" value="1"/>
</dbReference>
<proteinExistence type="inferred from homology"/>
<evidence type="ECO:0000256" key="5">
    <source>
        <dbReference type="PIRNR" id="PIRNR026534"/>
    </source>
</evidence>
<keyword evidence="3 5" id="KW-0378">Hydrolase</keyword>
<keyword evidence="4 5" id="KW-0326">Glycosidase</keyword>
<evidence type="ECO:0000313" key="11">
    <source>
        <dbReference type="Proteomes" id="UP000602087"/>
    </source>
</evidence>
<reference evidence="10" key="1">
    <citation type="submission" date="2020-12" db="EMBL/GenBank/DDBJ databases">
        <title>Sanguibacter suaedae sp. nov., isolated from Suaeda aralocaspica.</title>
        <authorList>
            <person name="Ma Q."/>
        </authorList>
    </citation>
    <scope>NUCLEOTIDE SEQUENCE</scope>
    <source>
        <strain evidence="10">YZGR15</strain>
    </source>
</reference>
<comment type="pathway">
    <text evidence="1 5">Glycan metabolism; L-arabinan degradation.</text>
</comment>
<feature type="site" description="Important for catalytic activity, responsible for pKa modulation of the active site Glu and correct orientation of both the proton donor and substrate" evidence="8">
    <location>
        <position position="198"/>
    </location>
</feature>
<dbReference type="PROSITE" id="PS51257">
    <property type="entry name" value="PROKAR_LIPOPROTEIN"/>
    <property type="match status" value="1"/>
</dbReference>
<dbReference type="Pfam" id="PF04616">
    <property type="entry name" value="Glyco_hydro_43"/>
    <property type="match status" value="1"/>
</dbReference>
<protein>
    <submittedName>
        <fullName evidence="10">Arabinan endo-1,5-alpha-L-arabinosidase</fullName>
    </submittedName>
</protein>
<dbReference type="InterPro" id="IPR023296">
    <property type="entry name" value="Glyco_hydro_beta-prop_sf"/>
</dbReference>
<dbReference type="PIRSF" id="PIRSF026534">
    <property type="entry name" value="Endo_alpha-L-arabinosidase"/>
    <property type="match status" value="1"/>
</dbReference>
<dbReference type="GO" id="GO:0005975">
    <property type="term" value="P:carbohydrate metabolic process"/>
    <property type="evidence" value="ECO:0007669"/>
    <property type="project" value="InterPro"/>
</dbReference>
<dbReference type="InterPro" id="IPR016840">
    <property type="entry name" value="Glyco_hydro_43_endo_a_Ara-ase"/>
</dbReference>
<evidence type="ECO:0000256" key="2">
    <source>
        <dbReference type="ARBA" id="ARBA00009865"/>
    </source>
</evidence>